<sequence>MRLVFWIGLGTLAEHLRRLRSVYDLLALYNGAYGGLELLSDRRP</sequence>
<accession>A0A1H0MZ84</accession>
<name>A0A1H0MZ84_9HYPH</name>
<gene>
    <name evidence="1" type="ORF">SAMN04488061_1834</name>
</gene>
<proteinExistence type="predicted"/>
<dbReference type="Proteomes" id="UP000198795">
    <property type="component" value="Unassembled WGS sequence"/>
</dbReference>
<keyword evidence="2" id="KW-1185">Reference proteome</keyword>
<organism evidence="1 2">
    <name type="scientific">Filomicrobium insigne</name>
    <dbReference type="NCBI Taxonomy" id="418854"/>
    <lineage>
        <taxon>Bacteria</taxon>
        <taxon>Pseudomonadati</taxon>
        <taxon>Pseudomonadota</taxon>
        <taxon>Alphaproteobacteria</taxon>
        <taxon>Hyphomicrobiales</taxon>
        <taxon>Hyphomicrobiaceae</taxon>
        <taxon>Filomicrobium</taxon>
    </lineage>
</organism>
<reference evidence="1 2" key="1">
    <citation type="submission" date="2016-10" db="EMBL/GenBank/DDBJ databases">
        <authorList>
            <person name="Varghese N."/>
            <person name="Submissions S."/>
        </authorList>
    </citation>
    <scope>NUCLEOTIDE SEQUENCE [LARGE SCALE GENOMIC DNA]</scope>
    <source>
        <strain evidence="1 2">CGMCC 1.6497</strain>
    </source>
</reference>
<comment type="caution">
    <text evidence="1">The sequence shown here is derived from an EMBL/GenBank/DDBJ whole genome shotgun (WGS) entry which is preliminary data.</text>
</comment>
<evidence type="ECO:0000313" key="2">
    <source>
        <dbReference type="Proteomes" id="UP000198795"/>
    </source>
</evidence>
<evidence type="ECO:0000313" key="1">
    <source>
        <dbReference type="EMBL" id="SDO85769.1"/>
    </source>
</evidence>
<protein>
    <submittedName>
        <fullName evidence="1">Uncharacterized protein</fullName>
    </submittedName>
</protein>
<dbReference type="EMBL" id="FNJC01000002">
    <property type="protein sequence ID" value="SDO85769.1"/>
    <property type="molecule type" value="Genomic_DNA"/>
</dbReference>